<dbReference type="InterPro" id="IPR007516">
    <property type="entry name" value="Co_F420_Hydgase/DH_bsu_N"/>
</dbReference>
<sequence>MLSTMQSNEPMIEVASNNICVGCGACAVVNSKVSIVRDKYGMPRANLTDVDRDGLKFIASICPVSSVSDNEDVLGVELFPRAKNFDSGIGKYESLHAGRVSDDSVVRGSSSGGLTTWLLVELLARGEIDGVVHVGKDGGDEGDLFGFCVSSSVEEVLENRKSQYYAASFDGAVRQALATTKRYAFVGVPCHVKALRLLSKHDVSVRNSFPFVIGLVCGHLKSPAFAELLAWQLGIPPRDLAAVDFRVKAPGKQVHEYLFSATDKSGAKHERTSSKLFGALWGHAAFQLEACDYCDDIFAETADVCFGDAWLPKYANEWRGTNVVVVRNAAIGEIFVGGKERGDVSFEPLSPRDLVESNAGNFRHRRDGLSFRLEEKVRAGTWAPIKRVLPGSVGLTRRRRSIVRLRQRMSTLSHESFLRAKSKDDLNLYFLDMSPYAEKMARLSRVSVFERIVRKAFRVLGRIFG</sequence>
<comment type="caution">
    <text evidence="3">The sequence shown here is derived from an EMBL/GenBank/DDBJ whole genome shotgun (WGS) entry which is preliminary data.</text>
</comment>
<protein>
    <submittedName>
        <fullName evidence="3">Coenzyme F420 hydrogenase</fullName>
    </submittedName>
</protein>
<dbReference type="EMBL" id="VMNI01000006">
    <property type="protein sequence ID" value="TVO77991.1"/>
    <property type="molecule type" value="Genomic_DNA"/>
</dbReference>
<dbReference type="InterPro" id="IPR007525">
    <property type="entry name" value="FrhB_FdhB_C"/>
</dbReference>
<name>A0A557SKM7_9RHOO</name>
<evidence type="ECO:0000313" key="4">
    <source>
        <dbReference type="Proteomes" id="UP000318349"/>
    </source>
</evidence>
<dbReference type="InterPro" id="IPR045220">
    <property type="entry name" value="FRHB/FDHB/HCAR-like"/>
</dbReference>
<evidence type="ECO:0000259" key="2">
    <source>
        <dbReference type="Pfam" id="PF04432"/>
    </source>
</evidence>
<evidence type="ECO:0000313" key="3">
    <source>
        <dbReference type="EMBL" id="TVO77991.1"/>
    </source>
</evidence>
<dbReference type="PANTHER" id="PTHR31332">
    <property type="entry name" value="7-HYDROXYMETHYL CHLOROPHYLL A REDUCTASE, CHLOROPLASTIC"/>
    <property type="match status" value="1"/>
</dbReference>
<feature type="domain" description="Coenzyme F420 hydrogenase/dehydrogenase beta subunit C-terminal" evidence="2">
    <location>
        <begin position="181"/>
        <end position="350"/>
    </location>
</feature>
<dbReference type="AlphaFoldDB" id="A0A557SKM7"/>
<dbReference type="Pfam" id="PF04432">
    <property type="entry name" value="FrhB_FdhB_C"/>
    <property type="match status" value="1"/>
</dbReference>
<dbReference type="Pfam" id="PF04422">
    <property type="entry name" value="FrhB_FdhB_N"/>
    <property type="match status" value="1"/>
</dbReference>
<organism evidence="3 4">
    <name type="scientific">Denitromonas halophila</name>
    <dbReference type="NCBI Taxonomy" id="1629404"/>
    <lineage>
        <taxon>Bacteria</taxon>
        <taxon>Pseudomonadati</taxon>
        <taxon>Pseudomonadota</taxon>
        <taxon>Betaproteobacteria</taxon>
        <taxon>Rhodocyclales</taxon>
        <taxon>Zoogloeaceae</taxon>
        <taxon>Denitromonas</taxon>
    </lineage>
</organism>
<proteinExistence type="predicted"/>
<reference evidence="3 4" key="1">
    <citation type="submission" date="2019-07" db="EMBL/GenBank/DDBJ databases">
        <title>The pathways for chlorine oxyanion respiration interact through the shared metabolite chlorate.</title>
        <authorList>
            <person name="Barnum T.P."/>
            <person name="Cheng Y."/>
            <person name="Hill K.A."/>
            <person name="Lucas L.N."/>
            <person name="Carlson H.K."/>
            <person name="Coates J.D."/>
        </authorList>
    </citation>
    <scope>NUCLEOTIDE SEQUENCE [LARGE SCALE GENOMIC DNA]</scope>
    <source>
        <strain evidence="3 4">SFB-1</strain>
    </source>
</reference>
<dbReference type="PANTHER" id="PTHR31332:SF0">
    <property type="entry name" value="7-HYDROXYMETHYL CHLOROPHYLL A REDUCTASE, CHLOROPLASTIC"/>
    <property type="match status" value="1"/>
</dbReference>
<evidence type="ECO:0000259" key="1">
    <source>
        <dbReference type="Pfam" id="PF04422"/>
    </source>
</evidence>
<accession>A0A557SKM7</accession>
<dbReference type="Proteomes" id="UP000318349">
    <property type="component" value="Unassembled WGS sequence"/>
</dbReference>
<gene>
    <name evidence="3" type="ORF">FHP89_05770</name>
</gene>
<feature type="domain" description="Coenzyme F420 hydrogenase/dehydrogenase beta subunit N-terminal" evidence="1">
    <location>
        <begin position="97"/>
        <end position="168"/>
    </location>
</feature>
<dbReference type="GO" id="GO:0052592">
    <property type="term" value="F:oxidoreductase activity, acting on CH or CH2 groups, with an iron-sulfur protein as acceptor"/>
    <property type="evidence" value="ECO:0007669"/>
    <property type="project" value="TreeGrafter"/>
</dbReference>